<evidence type="ECO:0000256" key="1">
    <source>
        <dbReference type="ARBA" id="ARBA00009973"/>
    </source>
</evidence>
<proteinExistence type="inferred from homology"/>
<organism evidence="2 3">
    <name type="scientific">Branchiostoma belcheri</name>
    <name type="common">Amphioxus</name>
    <dbReference type="NCBI Taxonomy" id="7741"/>
    <lineage>
        <taxon>Eukaryota</taxon>
        <taxon>Metazoa</taxon>
        <taxon>Chordata</taxon>
        <taxon>Cephalochordata</taxon>
        <taxon>Leptocardii</taxon>
        <taxon>Amphioxiformes</taxon>
        <taxon>Branchiostomatidae</taxon>
        <taxon>Branchiostoma</taxon>
    </lineage>
</organism>
<dbReference type="Proteomes" id="UP000515135">
    <property type="component" value="Unplaced"/>
</dbReference>
<dbReference type="InterPro" id="IPR027885">
    <property type="entry name" value="UPF0728"/>
</dbReference>
<dbReference type="OrthoDB" id="10003460at2759"/>
<dbReference type="PANTHER" id="PTHR28448">
    <property type="entry name" value="UPF0728 PROTEIN C10ORF53"/>
    <property type="match status" value="1"/>
</dbReference>
<dbReference type="Pfam" id="PF15092">
    <property type="entry name" value="UPF0728"/>
    <property type="match status" value="1"/>
</dbReference>
<keyword evidence="2" id="KW-1185">Reference proteome</keyword>
<evidence type="ECO:0000313" key="3">
    <source>
        <dbReference type="RefSeq" id="XP_019620040.1"/>
    </source>
</evidence>
<gene>
    <name evidence="3" type="primary">LOC109466721</name>
</gene>
<dbReference type="AlphaFoldDB" id="A0A6P4XTS1"/>
<dbReference type="GeneID" id="109466721"/>
<accession>A0A6P4XTS1</accession>
<dbReference type="RefSeq" id="XP_019620040.1">
    <property type="nucleotide sequence ID" value="XM_019764481.1"/>
</dbReference>
<comment type="similarity">
    <text evidence="1">Belongs to the UPF0728 family.</text>
</comment>
<evidence type="ECO:0000313" key="2">
    <source>
        <dbReference type="Proteomes" id="UP000515135"/>
    </source>
</evidence>
<name>A0A6P4XTS1_BRABE</name>
<dbReference type="KEGG" id="bbel:109466721"/>
<protein>
    <submittedName>
        <fullName evidence="3">UPF0728 protein</fullName>
    </submittedName>
</protein>
<sequence length="92" mass="10165">MPANAKVTIRYGKYEACGTVEYREDRLDGLQAVLKADGHQVELKQIEDWNVVELIVNGETVYTCNITDLDFGGDGQLDPLCAEALKAVQTAY</sequence>
<reference evidence="3" key="1">
    <citation type="submission" date="2025-08" db="UniProtKB">
        <authorList>
            <consortium name="RefSeq"/>
        </authorList>
    </citation>
    <scope>IDENTIFICATION</scope>
    <source>
        <tissue evidence="3">Gonad</tissue>
    </source>
</reference>
<dbReference type="PANTHER" id="PTHR28448:SF1">
    <property type="entry name" value="UPF0728 PROTEIN C10ORF53"/>
    <property type="match status" value="1"/>
</dbReference>